<dbReference type="NCBIfam" id="NF003764">
    <property type="entry name" value="PRK05355.1"/>
    <property type="match status" value="1"/>
</dbReference>
<dbReference type="InterPro" id="IPR015422">
    <property type="entry name" value="PyrdxlP-dep_Trfase_small"/>
</dbReference>
<dbReference type="InterPro" id="IPR000192">
    <property type="entry name" value="Aminotrans_V_dom"/>
</dbReference>
<evidence type="ECO:0000313" key="2">
    <source>
        <dbReference type="Proteomes" id="UP001642464"/>
    </source>
</evidence>
<dbReference type="InterPro" id="IPR022278">
    <property type="entry name" value="Pser_aminoTfrase"/>
</dbReference>
<dbReference type="PANTHER" id="PTHR43247">
    <property type="entry name" value="PHOSPHOSERINE AMINOTRANSFERASE"/>
    <property type="match status" value="1"/>
</dbReference>
<reference evidence="1 2" key="1">
    <citation type="submission" date="2024-02" db="EMBL/GenBank/DDBJ databases">
        <authorList>
            <person name="Chen Y."/>
            <person name="Shah S."/>
            <person name="Dougan E. K."/>
            <person name="Thang M."/>
            <person name="Chan C."/>
        </authorList>
    </citation>
    <scope>NUCLEOTIDE SEQUENCE [LARGE SCALE GENOMIC DNA]</scope>
</reference>
<dbReference type="InterPro" id="IPR015424">
    <property type="entry name" value="PyrdxlP-dep_Trfase"/>
</dbReference>
<name>A0ABP0PBZ3_9DINO</name>
<dbReference type="Pfam" id="PF00266">
    <property type="entry name" value="Aminotran_5"/>
    <property type="match status" value="1"/>
</dbReference>
<comment type="caution">
    <text evidence="1">The sequence shown here is derived from an EMBL/GenBank/DDBJ whole genome shotgun (WGS) entry which is preliminary data.</text>
</comment>
<protein>
    <submittedName>
        <fullName evidence="1">Phosphoserine aminotransferase (Phosphohydroxythreonine aminotransferase) (PSAT)</fullName>
    </submittedName>
</protein>
<dbReference type="Gene3D" id="3.90.1150.10">
    <property type="entry name" value="Aspartate Aminotransferase, domain 1"/>
    <property type="match status" value="1"/>
</dbReference>
<dbReference type="InterPro" id="IPR015421">
    <property type="entry name" value="PyrdxlP-dep_Trfase_major"/>
</dbReference>
<proteinExistence type="inferred from homology"/>
<evidence type="ECO:0000313" key="1">
    <source>
        <dbReference type="EMBL" id="CAK9073012.1"/>
    </source>
</evidence>
<accession>A0ABP0PBZ3</accession>
<dbReference type="HAMAP" id="MF_00160">
    <property type="entry name" value="SerC_aminotrans_5"/>
    <property type="match status" value="1"/>
</dbReference>
<keyword evidence="1" id="KW-0808">Transferase</keyword>
<dbReference type="SUPFAM" id="SSF53383">
    <property type="entry name" value="PLP-dependent transferases"/>
    <property type="match status" value="1"/>
</dbReference>
<dbReference type="Gene3D" id="3.40.640.10">
    <property type="entry name" value="Type I PLP-dependent aspartate aminotransferase-like (Major domain)"/>
    <property type="match status" value="1"/>
</dbReference>
<dbReference type="PANTHER" id="PTHR43247:SF1">
    <property type="entry name" value="PHOSPHOSERINE AMINOTRANSFERASE"/>
    <property type="match status" value="1"/>
</dbReference>
<keyword evidence="2" id="KW-1185">Reference proteome</keyword>
<dbReference type="EMBL" id="CAXAMM010034536">
    <property type="protein sequence ID" value="CAK9073012.1"/>
    <property type="molecule type" value="Genomic_DNA"/>
</dbReference>
<sequence>MAPVQERSRCFNFSAGPAMLPDLVLDKIVGELGDYDGLGMSILEMGHRDAGGPVQEVLQEATDCVRHILGVPSNYAVIWQQGGAHGQFAAVPLNLLRDKTQADYVDTGVWSRRAMNEARKFCTVRVCAELREEGGRLEVPPVSEWNLSDESAYVHICGNDTISGVEFLEDLDLGDRLLVADFTSTLLSRPVNISRYAALYCSAGKNLGPAGVCLVVVRRDLLDFALPQTPMVLHWKAAAETSPIPSLANTPPVFSIFACGHVLKGLRRSFGDVGTLDNVKRRTQRRASAVYKIIDESNGFYINKVASAVRSQTTICFTFGRDATVQRQWTGSITDTVKPTDLEEVCFEAHCLDIAADLRGFMREAKQRRMNGLAGHPAFGGIRICLYNGLPDEAVDEVLRLLRDFAVAESGGLEKICNCKVITCLDTCSRSIKAIKEEHPTASPTRSCLEHNLRPMPVL</sequence>
<gene>
    <name evidence="1" type="ORF">SCF082_LOCUS35823</name>
</gene>
<organism evidence="1 2">
    <name type="scientific">Durusdinium trenchii</name>
    <dbReference type="NCBI Taxonomy" id="1381693"/>
    <lineage>
        <taxon>Eukaryota</taxon>
        <taxon>Sar</taxon>
        <taxon>Alveolata</taxon>
        <taxon>Dinophyceae</taxon>
        <taxon>Suessiales</taxon>
        <taxon>Symbiodiniaceae</taxon>
        <taxon>Durusdinium</taxon>
    </lineage>
</organism>
<dbReference type="Proteomes" id="UP001642464">
    <property type="component" value="Unassembled WGS sequence"/>
</dbReference>
<keyword evidence="1" id="KW-0032">Aminotransferase</keyword>
<dbReference type="GO" id="GO:0008483">
    <property type="term" value="F:transaminase activity"/>
    <property type="evidence" value="ECO:0007669"/>
    <property type="project" value="UniProtKB-KW"/>
</dbReference>